<gene>
    <name evidence="1" type="ORF">PUN28_010976</name>
</gene>
<name>A0AAW2FM82_9HYME</name>
<dbReference type="EMBL" id="JADYXP020000010">
    <property type="protein sequence ID" value="KAL0115799.1"/>
    <property type="molecule type" value="Genomic_DNA"/>
</dbReference>
<comment type="caution">
    <text evidence="1">The sequence shown here is derived from an EMBL/GenBank/DDBJ whole genome shotgun (WGS) entry which is preliminary data.</text>
</comment>
<organism evidence="1 2">
    <name type="scientific">Cardiocondyla obscurior</name>
    <dbReference type="NCBI Taxonomy" id="286306"/>
    <lineage>
        <taxon>Eukaryota</taxon>
        <taxon>Metazoa</taxon>
        <taxon>Ecdysozoa</taxon>
        <taxon>Arthropoda</taxon>
        <taxon>Hexapoda</taxon>
        <taxon>Insecta</taxon>
        <taxon>Pterygota</taxon>
        <taxon>Neoptera</taxon>
        <taxon>Endopterygota</taxon>
        <taxon>Hymenoptera</taxon>
        <taxon>Apocrita</taxon>
        <taxon>Aculeata</taxon>
        <taxon>Formicoidea</taxon>
        <taxon>Formicidae</taxon>
        <taxon>Myrmicinae</taxon>
        <taxon>Cardiocondyla</taxon>
    </lineage>
</organism>
<evidence type="ECO:0000313" key="2">
    <source>
        <dbReference type="Proteomes" id="UP001430953"/>
    </source>
</evidence>
<sequence>MSREMEDRRLSLDHFQFRSTSFALFHPSLPVALFCYLETTWIRNVSRVLRAARIKELLANHTNDIIDHNCLGLYRSYVPHLKKIFFFVFFFSTRTPLSAGRYLQACEPRTIMYATRATRISV</sequence>
<dbReference type="Proteomes" id="UP001430953">
    <property type="component" value="Unassembled WGS sequence"/>
</dbReference>
<dbReference type="AlphaFoldDB" id="A0AAW2FM82"/>
<proteinExistence type="predicted"/>
<keyword evidence="2" id="KW-1185">Reference proteome</keyword>
<evidence type="ECO:0000313" key="1">
    <source>
        <dbReference type="EMBL" id="KAL0115799.1"/>
    </source>
</evidence>
<protein>
    <submittedName>
        <fullName evidence="1">Uncharacterized protein</fullName>
    </submittedName>
</protein>
<accession>A0AAW2FM82</accession>
<reference evidence="1 2" key="1">
    <citation type="submission" date="2023-03" db="EMBL/GenBank/DDBJ databases">
        <title>High recombination rates correlate with genetic variation in Cardiocondyla obscurior ants.</title>
        <authorList>
            <person name="Errbii M."/>
        </authorList>
    </citation>
    <scope>NUCLEOTIDE SEQUENCE [LARGE SCALE GENOMIC DNA]</scope>
    <source>
        <strain evidence="1">Alpha-2009</strain>
        <tissue evidence="1">Whole body</tissue>
    </source>
</reference>